<dbReference type="InterPro" id="IPR051682">
    <property type="entry name" value="Mito_Persulfide_Diox"/>
</dbReference>
<name>A0ABU5NDJ6_9RICK</name>
<keyword evidence="1" id="KW-0479">Metal-binding</keyword>
<dbReference type="CDD" id="cd07724">
    <property type="entry name" value="POD-like_MBL-fold"/>
    <property type="match status" value="1"/>
</dbReference>
<organism evidence="3 4">
    <name type="scientific">Candidatus Megaera venefica</name>
    <dbReference type="NCBI Taxonomy" id="2055910"/>
    <lineage>
        <taxon>Bacteria</taxon>
        <taxon>Pseudomonadati</taxon>
        <taxon>Pseudomonadota</taxon>
        <taxon>Alphaproteobacteria</taxon>
        <taxon>Rickettsiales</taxon>
        <taxon>Rickettsiaceae</taxon>
        <taxon>Candidatus Megaera</taxon>
    </lineage>
</organism>
<dbReference type="Pfam" id="PF00753">
    <property type="entry name" value="Lactamase_B"/>
    <property type="match status" value="1"/>
</dbReference>
<keyword evidence="4" id="KW-1185">Reference proteome</keyword>
<sequence length="286" mass="32048">MAINIKTFFDQDTATFTHVVNDKSTNKAVIIDPVLNYDQYSGRISKTSANEVISYVQGHSLSVESLLETHIHADHITASHYLKEKLGGKIGIGNKIKDVLAFWIPIFNTAKDTKLDGSQFDKLFNDNEVITLGNVDIKVLHTPGHTPACSSYLIEDVIFVGDTIFMPDIGTARTDFPGGSANTMYDSIKKILSLPNETRIFMCHDYPLQGRDIAWVSTVKEQKERNILIHEGISKDEYIQTRNKRDRGKAVPKLLLPSLQTNLRAGTFGNPEDNNIKYIKIPIDKI</sequence>
<dbReference type="Proteomes" id="UP001291687">
    <property type="component" value="Unassembled WGS sequence"/>
</dbReference>
<comment type="caution">
    <text evidence="3">The sequence shown here is derived from an EMBL/GenBank/DDBJ whole genome shotgun (WGS) entry which is preliminary data.</text>
</comment>
<dbReference type="SMART" id="SM00849">
    <property type="entry name" value="Lactamase_B"/>
    <property type="match status" value="1"/>
</dbReference>
<reference evidence="3 4" key="1">
    <citation type="submission" date="2023-03" db="EMBL/GenBank/DDBJ databases">
        <title>Host association and intracellularity evolved multiple times independently in the Rickettsiales.</title>
        <authorList>
            <person name="Castelli M."/>
            <person name="Nardi T."/>
            <person name="Gammuto L."/>
            <person name="Bellinzona G."/>
            <person name="Sabaneyeva E."/>
            <person name="Potekhin A."/>
            <person name="Serra V."/>
            <person name="Petroni G."/>
            <person name="Sassera D."/>
        </authorList>
    </citation>
    <scope>NUCLEOTIDE SEQUENCE [LARGE SCALE GENOMIC DNA]</scope>
    <source>
        <strain evidence="3 4">Sr 2-6</strain>
    </source>
</reference>
<dbReference type="Gene3D" id="3.60.15.10">
    <property type="entry name" value="Ribonuclease Z/Hydroxyacylglutathione hydrolase-like"/>
    <property type="match status" value="1"/>
</dbReference>
<dbReference type="PANTHER" id="PTHR43084:SF1">
    <property type="entry name" value="PERSULFIDE DIOXYGENASE ETHE1, MITOCHONDRIAL"/>
    <property type="match status" value="1"/>
</dbReference>
<dbReference type="InterPro" id="IPR001279">
    <property type="entry name" value="Metallo-B-lactamas"/>
</dbReference>
<dbReference type="RefSeq" id="WP_322777119.1">
    <property type="nucleotide sequence ID" value="NZ_JARJFB010000096.1"/>
</dbReference>
<dbReference type="EMBL" id="JARJFB010000096">
    <property type="protein sequence ID" value="MEA0971216.1"/>
    <property type="molecule type" value="Genomic_DNA"/>
</dbReference>
<protein>
    <submittedName>
        <fullName evidence="3">MBL fold metallo-hydrolase</fullName>
    </submittedName>
</protein>
<dbReference type="SUPFAM" id="SSF56281">
    <property type="entry name" value="Metallo-hydrolase/oxidoreductase"/>
    <property type="match status" value="1"/>
</dbReference>
<dbReference type="PANTHER" id="PTHR43084">
    <property type="entry name" value="PERSULFIDE DIOXYGENASE ETHE1"/>
    <property type="match status" value="1"/>
</dbReference>
<dbReference type="InterPro" id="IPR036866">
    <property type="entry name" value="RibonucZ/Hydroxyglut_hydro"/>
</dbReference>
<evidence type="ECO:0000313" key="4">
    <source>
        <dbReference type="Proteomes" id="UP001291687"/>
    </source>
</evidence>
<evidence type="ECO:0000259" key="2">
    <source>
        <dbReference type="SMART" id="SM00849"/>
    </source>
</evidence>
<evidence type="ECO:0000313" key="3">
    <source>
        <dbReference type="EMBL" id="MEA0971216.1"/>
    </source>
</evidence>
<feature type="domain" description="Metallo-beta-lactamase" evidence="2">
    <location>
        <begin position="14"/>
        <end position="204"/>
    </location>
</feature>
<dbReference type="InterPro" id="IPR044528">
    <property type="entry name" value="POD-like_MBL-fold"/>
</dbReference>
<gene>
    <name evidence="3" type="ORF">Megvenef_01189</name>
</gene>
<proteinExistence type="predicted"/>
<evidence type="ECO:0000256" key="1">
    <source>
        <dbReference type="ARBA" id="ARBA00022723"/>
    </source>
</evidence>
<accession>A0ABU5NDJ6</accession>